<dbReference type="AlphaFoldDB" id="A0A518HHV7"/>
<organism evidence="2 3">
    <name type="scientific">Stieleria neptunia</name>
    <dbReference type="NCBI Taxonomy" id="2527979"/>
    <lineage>
        <taxon>Bacteria</taxon>
        <taxon>Pseudomonadati</taxon>
        <taxon>Planctomycetota</taxon>
        <taxon>Planctomycetia</taxon>
        <taxon>Pirellulales</taxon>
        <taxon>Pirellulaceae</taxon>
        <taxon>Stieleria</taxon>
    </lineage>
</organism>
<reference evidence="2 3" key="1">
    <citation type="submission" date="2019-03" db="EMBL/GenBank/DDBJ databases">
        <title>Deep-cultivation of Planctomycetes and their phenomic and genomic characterization uncovers novel biology.</title>
        <authorList>
            <person name="Wiegand S."/>
            <person name="Jogler M."/>
            <person name="Boedeker C."/>
            <person name="Pinto D."/>
            <person name="Vollmers J."/>
            <person name="Rivas-Marin E."/>
            <person name="Kohn T."/>
            <person name="Peeters S.H."/>
            <person name="Heuer A."/>
            <person name="Rast P."/>
            <person name="Oberbeckmann S."/>
            <person name="Bunk B."/>
            <person name="Jeske O."/>
            <person name="Meyerdierks A."/>
            <person name="Storesund J.E."/>
            <person name="Kallscheuer N."/>
            <person name="Luecker S."/>
            <person name="Lage O.M."/>
            <person name="Pohl T."/>
            <person name="Merkel B.J."/>
            <person name="Hornburger P."/>
            <person name="Mueller R.-W."/>
            <person name="Bruemmer F."/>
            <person name="Labrenz M."/>
            <person name="Spormann A.M."/>
            <person name="Op den Camp H."/>
            <person name="Overmann J."/>
            <person name="Amann R."/>
            <person name="Jetten M.S.M."/>
            <person name="Mascher T."/>
            <person name="Medema M.H."/>
            <person name="Devos D.P."/>
            <person name="Kaster A.-K."/>
            <person name="Ovreas L."/>
            <person name="Rohde M."/>
            <person name="Galperin M.Y."/>
            <person name="Jogler C."/>
        </authorList>
    </citation>
    <scope>NUCLEOTIDE SEQUENCE [LARGE SCALE GENOMIC DNA]</scope>
    <source>
        <strain evidence="2 3">Enr13</strain>
    </source>
</reference>
<dbReference type="RefSeq" id="WP_145384313.1">
    <property type="nucleotide sequence ID" value="NZ_CP037423.1"/>
</dbReference>
<gene>
    <name evidence="2" type="ORF">Enr13x_02340</name>
</gene>
<keyword evidence="3" id="KW-1185">Reference proteome</keyword>
<evidence type="ECO:0000313" key="2">
    <source>
        <dbReference type="EMBL" id="QDV40428.1"/>
    </source>
</evidence>
<dbReference type="InterPro" id="IPR014718">
    <property type="entry name" value="GH-type_carb-bd"/>
</dbReference>
<evidence type="ECO:0000313" key="3">
    <source>
        <dbReference type="Proteomes" id="UP000319004"/>
    </source>
</evidence>
<dbReference type="Gene3D" id="2.70.98.10">
    <property type="match status" value="1"/>
</dbReference>
<dbReference type="OrthoDB" id="6183686at2"/>
<sequence>MVKTKTARSIDDRLKSVVWDDQSPLSVAIETPKGKIQTRHGRFVGGRADGVEIVRIDTGAVVVNVLPTRGMAIWSIESDAGRFGWHSPVDGPVHPSLVPIHDPSGLGWLEGFDELVVRCGLESNGAPEHDESGKLAYPLHGRIANLPADGLQIEYDEVSGRLELIGDLRESRLFFTNLRLNSRIRVHAGSASVQIFDDVTNERSTPATVQLLYHINVGQPVLENGSQLILPIDELAPKDKLSAGEIETFNEYGEPQVGYAERVYFAKLRCDETNLTSVMLQNADASQALAVTYGTKTLPRFVLWKNTADPADGYVTGLEPATNFPNQRSFEASHDRVVEIQPEQTVCFRVTIDPLSDPESVAEMAERIKKLAGDQPPLIHPGPRPGWSPGA</sequence>
<evidence type="ECO:0008006" key="4">
    <source>
        <dbReference type="Google" id="ProtNLM"/>
    </source>
</evidence>
<dbReference type="CDD" id="cd09023">
    <property type="entry name" value="Aldose_epim_Ec_c4013"/>
    <property type="match status" value="1"/>
</dbReference>
<feature type="region of interest" description="Disordered" evidence="1">
    <location>
        <begin position="370"/>
        <end position="391"/>
    </location>
</feature>
<dbReference type="GO" id="GO:0030246">
    <property type="term" value="F:carbohydrate binding"/>
    <property type="evidence" value="ECO:0007669"/>
    <property type="project" value="InterPro"/>
</dbReference>
<protein>
    <recommendedName>
        <fullName evidence="4">DUF4432 domain-containing protein</fullName>
    </recommendedName>
</protein>
<dbReference type="Proteomes" id="UP000319004">
    <property type="component" value="Chromosome"/>
</dbReference>
<name>A0A518HHV7_9BACT</name>
<dbReference type="EMBL" id="CP037423">
    <property type="protein sequence ID" value="QDV40428.1"/>
    <property type="molecule type" value="Genomic_DNA"/>
</dbReference>
<dbReference type="KEGG" id="snep:Enr13x_02340"/>
<proteinExistence type="predicted"/>
<dbReference type="InterPro" id="IPR027839">
    <property type="entry name" value="DUF4432"/>
</dbReference>
<accession>A0A518HHV7</accession>
<dbReference type="Pfam" id="PF14486">
    <property type="entry name" value="DUF4432"/>
    <property type="match status" value="1"/>
</dbReference>
<evidence type="ECO:0000256" key="1">
    <source>
        <dbReference type="SAM" id="MobiDB-lite"/>
    </source>
</evidence>
<feature type="compositionally biased region" description="Pro residues" evidence="1">
    <location>
        <begin position="378"/>
        <end position="391"/>
    </location>
</feature>